<dbReference type="EMBL" id="MU266348">
    <property type="protein sequence ID" value="KAH7928811.1"/>
    <property type="molecule type" value="Genomic_DNA"/>
</dbReference>
<evidence type="ECO:0000313" key="1">
    <source>
        <dbReference type="EMBL" id="KAH7928811.1"/>
    </source>
</evidence>
<proteinExistence type="predicted"/>
<dbReference type="Proteomes" id="UP000790709">
    <property type="component" value="Unassembled WGS sequence"/>
</dbReference>
<protein>
    <submittedName>
        <fullName evidence="1">Uncharacterized protein</fullName>
    </submittedName>
</protein>
<organism evidence="1 2">
    <name type="scientific">Leucogyrophana mollusca</name>
    <dbReference type="NCBI Taxonomy" id="85980"/>
    <lineage>
        <taxon>Eukaryota</taxon>
        <taxon>Fungi</taxon>
        <taxon>Dikarya</taxon>
        <taxon>Basidiomycota</taxon>
        <taxon>Agaricomycotina</taxon>
        <taxon>Agaricomycetes</taxon>
        <taxon>Agaricomycetidae</taxon>
        <taxon>Boletales</taxon>
        <taxon>Boletales incertae sedis</taxon>
        <taxon>Leucogyrophana</taxon>
    </lineage>
</organism>
<comment type="caution">
    <text evidence="1">The sequence shown here is derived from an EMBL/GenBank/DDBJ whole genome shotgun (WGS) entry which is preliminary data.</text>
</comment>
<name>A0ACB8BTF7_9AGAM</name>
<evidence type="ECO:0000313" key="2">
    <source>
        <dbReference type="Proteomes" id="UP000790709"/>
    </source>
</evidence>
<sequence length="168" mass="18932">MSQRAVLSVYFLTRFACMGSDMTRVSIENIAFMLSVQPCSPLRRSDDDLRSDTCLRVFPIGWFLHVMTLSPCHDVISPETRGSTRHRGYSTHDGGASRRHRPASWWCCSKSLFFVEPVSIMGEPEWIMRAPCRRRSSRHPESSKITNISIAVFAGAVLALVPCRNVPS</sequence>
<accession>A0ACB8BTF7</accession>
<gene>
    <name evidence="1" type="ORF">BV22DRAFT_169449</name>
</gene>
<keyword evidence="2" id="KW-1185">Reference proteome</keyword>
<reference evidence="1" key="1">
    <citation type="journal article" date="2021" name="New Phytol.">
        <title>Evolutionary innovations through gain and loss of genes in the ectomycorrhizal Boletales.</title>
        <authorList>
            <person name="Wu G."/>
            <person name="Miyauchi S."/>
            <person name="Morin E."/>
            <person name="Kuo A."/>
            <person name="Drula E."/>
            <person name="Varga T."/>
            <person name="Kohler A."/>
            <person name="Feng B."/>
            <person name="Cao Y."/>
            <person name="Lipzen A."/>
            <person name="Daum C."/>
            <person name="Hundley H."/>
            <person name="Pangilinan J."/>
            <person name="Johnson J."/>
            <person name="Barry K."/>
            <person name="LaButti K."/>
            <person name="Ng V."/>
            <person name="Ahrendt S."/>
            <person name="Min B."/>
            <person name="Choi I.G."/>
            <person name="Park H."/>
            <person name="Plett J.M."/>
            <person name="Magnuson J."/>
            <person name="Spatafora J.W."/>
            <person name="Nagy L.G."/>
            <person name="Henrissat B."/>
            <person name="Grigoriev I.V."/>
            <person name="Yang Z.L."/>
            <person name="Xu J."/>
            <person name="Martin F.M."/>
        </authorList>
    </citation>
    <scope>NUCLEOTIDE SEQUENCE</scope>
    <source>
        <strain evidence="1">KUC20120723A-06</strain>
    </source>
</reference>